<gene>
    <name evidence="6" type="ORF">FPZ41_35220</name>
</gene>
<dbReference type="GO" id="GO:0003700">
    <property type="term" value="F:DNA-binding transcription factor activity"/>
    <property type="evidence" value="ECO:0007669"/>
    <property type="project" value="InterPro"/>
</dbReference>
<protein>
    <submittedName>
        <fullName evidence="6">Helix-turn-helix domain-containing protein</fullName>
    </submittedName>
</protein>
<feature type="region of interest" description="Disordered" evidence="4">
    <location>
        <begin position="1"/>
        <end position="20"/>
    </location>
</feature>
<evidence type="ECO:0000256" key="1">
    <source>
        <dbReference type="ARBA" id="ARBA00023015"/>
    </source>
</evidence>
<dbReference type="SUPFAM" id="SSF46689">
    <property type="entry name" value="Homeodomain-like"/>
    <property type="match status" value="1"/>
</dbReference>
<keyword evidence="1" id="KW-0805">Transcription regulation</keyword>
<keyword evidence="7" id="KW-1185">Reference proteome</keyword>
<dbReference type="InterPro" id="IPR018060">
    <property type="entry name" value="HTH_AraC"/>
</dbReference>
<dbReference type="AlphaFoldDB" id="A0A5N8X1W8"/>
<dbReference type="SMART" id="SM00342">
    <property type="entry name" value="HTH_ARAC"/>
    <property type="match status" value="1"/>
</dbReference>
<dbReference type="InterPro" id="IPR050204">
    <property type="entry name" value="AraC_XylS_family_regulators"/>
</dbReference>
<keyword evidence="3" id="KW-0804">Transcription</keyword>
<evidence type="ECO:0000259" key="5">
    <source>
        <dbReference type="PROSITE" id="PS01124"/>
    </source>
</evidence>
<dbReference type="PANTHER" id="PTHR46796">
    <property type="entry name" value="HTH-TYPE TRANSCRIPTIONAL ACTIVATOR RHAS-RELATED"/>
    <property type="match status" value="1"/>
</dbReference>
<keyword evidence="2" id="KW-0238">DNA-binding</keyword>
<dbReference type="GO" id="GO:0043565">
    <property type="term" value="F:sequence-specific DNA binding"/>
    <property type="evidence" value="ECO:0007669"/>
    <property type="project" value="InterPro"/>
</dbReference>
<evidence type="ECO:0000256" key="2">
    <source>
        <dbReference type="ARBA" id="ARBA00023125"/>
    </source>
</evidence>
<evidence type="ECO:0000313" key="6">
    <source>
        <dbReference type="EMBL" id="MPY53539.1"/>
    </source>
</evidence>
<evidence type="ECO:0000256" key="4">
    <source>
        <dbReference type="SAM" id="MobiDB-lite"/>
    </source>
</evidence>
<sequence>MGTQPSRGRLVDAAGATDTANETTHGITHENDVVLGPEAWAEALTKLYGPVSASAVQEKPFRAMLRARELGAVRVSAVHCPAAELRDAGPCDGRAARYHLALVLVGELALEQAGRTAWARSGGLVLLDTGRQFRMRLVAPWNTVVTAHLSRSLPDLAPEVLGRLTARELSGREQLAAMAAGFLARLARDTTPYRPCDEVRLGAMVTELVRMLTDHGLGDEAQAPAEHALVMLRRIQRYVLHHLGDSRLTPDRVAAAHHISTRYLHRLFQRQGLTVAAWIKAQRLERCRRDLTDPRLRHLPVHVIAARWGFDRAADFSRAFRVAYGVTPTGLRAGACEPTAGVRSLTTNSARNANDEHASPQHTHR</sequence>
<dbReference type="Pfam" id="PF12833">
    <property type="entry name" value="HTH_18"/>
    <property type="match status" value="1"/>
</dbReference>
<feature type="domain" description="HTH araC/xylS-type" evidence="5">
    <location>
        <begin position="233"/>
        <end position="334"/>
    </location>
</feature>
<name>A0A5N8X1W8_9ACTN</name>
<dbReference type="EMBL" id="VMNX01000200">
    <property type="protein sequence ID" value="MPY53539.1"/>
    <property type="molecule type" value="Genomic_DNA"/>
</dbReference>
<evidence type="ECO:0000256" key="3">
    <source>
        <dbReference type="ARBA" id="ARBA00023163"/>
    </source>
</evidence>
<comment type="caution">
    <text evidence="6">The sequence shown here is derived from an EMBL/GenBank/DDBJ whole genome shotgun (WGS) entry which is preliminary data.</text>
</comment>
<dbReference type="Proteomes" id="UP000373149">
    <property type="component" value="Unassembled WGS sequence"/>
</dbReference>
<dbReference type="Gene3D" id="1.10.10.60">
    <property type="entry name" value="Homeodomain-like"/>
    <property type="match status" value="1"/>
</dbReference>
<dbReference type="Pfam" id="PF14525">
    <property type="entry name" value="AraC_binding_2"/>
    <property type="match status" value="1"/>
</dbReference>
<dbReference type="PROSITE" id="PS01124">
    <property type="entry name" value="HTH_ARAC_FAMILY_2"/>
    <property type="match status" value="1"/>
</dbReference>
<organism evidence="6 7">
    <name type="scientific">Streptomyces acidicola</name>
    <dbReference type="NCBI Taxonomy" id="2596892"/>
    <lineage>
        <taxon>Bacteria</taxon>
        <taxon>Bacillati</taxon>
        <taxon>Actinomycetota</taxon>
        <taxon>Actinomycetes</taxon>
        <taxon>Kitasatosporales</taxon>
        <taxon>Streptomycetaceae</taxon>
        <taxon>Streptomyces</taxon>
    </lineage>
</organism>
<evidence type="ECO:0000313" key="7">
    <source>
        <dbReference type="Proteomes" id="UP000373149"/>
    </source>
</evidence>
<dbReference type="PANTHER" id="PTHR46796:SF6">
    <property type="entry name" value="ARAC SUBFAMILY"/>
    <property type="match status" value="1"/>
</dbReference>
<reference evidence="6 7" key="1">
    <citation type="submission" date="2019-09" db="EMBL/GenBank/DDBJ databases">
        <authorList>
            <person name="Duangmal K."/>
            <person name="Teo W.F.A."/>
            <person name="Lipun K."/>
        </authorList>
    </citation>
    <scope>NUCLEOTIDE SEQUENCE [LARGE SCALE GENOMIC DNA]</scope>
    <source>
        <strain evidence="6 7">K1PN6</strain>
    </source>
</reference>
<dbReference type="InterPro" id="IPR009057">
    <property type="entry name" value="Homeodomain-like_sf"/>
</dbReference>
<accession>A0A5N8X1W8</accession>
<dbReference type="InterPro" id="IPR035418">
    <property type="entry name" value="AraC-bd_2"/>
</dbReference>
<proteinExistence type="predicted"/>